<evidence type="ECO:0000313" key="13">
    <source>
        <dbReference type="EMBL" id="RLE07179.1"/>
    </source>
</evidence>
<dbReference type="PROSITE" id="PS00178">
    <property type="entry name" value="AA_TRNA_LIGASE_I"/>
    <property type="match status" value="1"/>
</dbReference>
<dbReference type="Gene3D" id="3.40.50.620">
    <property type="entry name" value="HUPs"/>
    <property type="match status" value="1"/>
</dbReference>
<dbReference type="PROSITE" id="PS50889">
    <property type="entry name" value="S4"/>
    <property type="match status" value="1"/>
</dbReference>
<dbReference type="InterPro" id="IPR024088">
    <property type="entry name" value="Tyr-tRNA-ligase_bac-type"/>
</dbReference>
<evidence type="ECO:0000259" key="12">
    <source>
        <dbReference type="SMART" id="SM00363"/>
    </source>
</evidence>
<keyword evidence="8 10" id="KW-0030">Aminoacyl-tRNA synthetase</keyword>
<evidence type="ECO:0000256" key="11">
    <source>
        <dbReference type="PROSITE-ProRule" id="PRU00182"/>
    </source>
</evidence>
<keyword evidence="3 10" id="KW-0436">Ligase</keyword>
<evidence type="ECO:0000256" key="4">
    <source>
        <dbReference type="ARBA" id="ARBA00022741"/>
    </source>
</evidence>
<gene>
    <name evidence="10" type="primary">tyrS</name>
    <name evidence="13" type="ORF">DRJ00_08600</name>
</gene>
<dbReference type="InterPro" id="IPR002942">
    <property type="entry name" value="S4_RNA-bd"/>
</dbReference>
<dbReference type="GO" id="GO:0006437">
    <property type="term" value="P:tyrosyl-tRNA aminoacylation"/>
    <property type="evidence" value="ECO:0007669"/>
    <property type="project" value="UniProtKB-UniRule"/>
</dbReference>
<dbReference type="GO" id="GO:0005524">
    <property type="term" value="F:ATP binding"/>
    <property type="evidence" value="ECO:0007669"/>
    <property type="project" value="UniProtKB-UniRule"/>
</dbReference>
<sequence>MDAERQLELIKKNTVEIIREEELLERIKSKGSLKIKYGVDPTSPDIHLGHSVVLRKLKCFQDLGHKVILVIGDFTARVGDPSGRTSTRKPLSSEEIKVNARTYEEQVFKILDPERTQVVFNSRWLSSLRLSDVLKLASQCTVARILERDDFTKRYQNESPIGLHEFLYPLMQAYDSVALKADVEIGGTDQKFNLLMGRQIQKSYAQPPQVIITMPILEGTDGRQKMSKSLGNYIGVTEPPDQMYGKVMSIPDELIFKYFRLLTPLSEEEIALREKALKEGKLHPKEAKKELARQIVTLYWGKDSAEEEEKRFEAVFSRREIPEELPCFFLDSAKIKEGRVWIVRLLQLTGMVQSRSEARRLILQGGVRWDGKKIKDVNLEVHLDDEHILQVGKRKFLKIIKRTKNGQ</sequence>
<dbReference type="Proteomes" id="UP000279422">
    <property type="component" value="Unassembled WGS sequence"/>
</dbReference>
<dbReference type="InterPro" id="IPR036986">
    <property type="entry name" value="S4_RNA-bd_sf"/>
</dbReference>
<proteinExistence type="inferred from homology"/>
<dbReference type="CDD" id="cd00805">
    <property type="entry name" value="TyrRS_core"/>
    <property type="match status" value="1"/>
</dbReference>
<dbReference type="EMBL" id="QMPZ01000189">
    <property type="protein sequence ID" value="RLE07179.1"/>
    <property type="molecule type" value="Genomic_DNA"/>
</dbReference>
<dbReference type="Pfam" id="PF01479">
    <property type="entry name" value="S4"/>
    <property type="match status" value="1"/>
</dbReference>
<keyword evidence="4 10" id="KW-0547">Nucleotide-binding</keyword>
<feature type="domain" description="RNA-binding S4" evidence="12">
    <location>
        <begin position="340"/>
        <end position="400"/>
    </location>
</feature>
<comment type="catalytic activity">
    <reaction evidence="9 10">
        <text>tRNA(Tyr) + L-tyrosine + ATP = L-tyrosyl-tRNA(Tyr) + AMP + diphosphate + H(+)</text>
        <dbReference type="Rhea" id="RHEA:10220"/>
        <dbReference type="Rhea" id="RHEA-COMP:9706"/>
        <dbReference type="Rhea" id="RHEA-COMP:9707"/>
        <dbReference type="ChEBI" id="CHEBI:15378"/>
        <dbReference type="ChEBI" id="CHEBI:30616"/>
        <dbReference type="ChEBI" id="CHEBI:33019"/>
        <dbReference type="ChEBI" id="CHEBI:58315"/>
        <dbReference type="ChEBI" id="CHEBI:78442"/>
        <dbReference type="ChEBI" id="CHEBI:78536"/>
        <dbReference type="ChEBI" id="CHEBI:456215"/>
        <dbReference type="EC" id="6.1.1.1"/>
    </reaction>
</comment>
<dbReference type="InterPro" id="IPR002305">
    <property type="entry name" value="aa-tRNA-synth_Ic"/>
</dbReference>
<dbReference type="GO" id="GO:0005829">
    <property type="term" value="C:cytosol"/>
    <property type="evidence" value="ECO:0007669"/>
    <property type="project" value="TreeGrafter"/>
</dbReference>
<evidence type="ECO:0000256" key="6">
    <source>
        <dbReference type="ARBA" id="ARBA00022884"/>
    </source>
</evidence>
<evidence type="ECO:0000313" key="14">
    <source>
        <dbReference type="Proteomes" id="UP000279422"/>
    </source>
</evidence>
<dbReference type="Gene3D" id="1.10.240.10">
    <property type="entry name" value="Tyrosyl-Transfer RNA Synthetase"/>
    <property type="match status" value="1"/>
</dbReference>
<dbReference type="FunFam" id="3.40.50.620:FF:000061">
    <property type="entry name" value="Tyrosine--tRNA ligase"/>
    <property type="match status" value="1"/>
</dbReference>
<dbReference type="InterPro" id="IPR024108">
    <property type="entry name" value="Tyr-tRNA-ligase_bac_2"/>
</dbReference>
<comment type="similarity">
    <text evidence="10">Belongs to the class-I aminoacyl-tRNA synthetase family. TyrS type 2 subfamily.</text>
</comment>
<evidence type="ECO:0000256" key="1">
    <source>
        <dbReference type="ARBA" id="ARBA00011738"/>
    </source>
</evidence>
<dbReference type="FunFam" id="1.10.240.10:FF:000006">
    <property type="entry name" value="Tyrosine--tRNA ligase"/>
    <property type="match status" value="1"/>
</dbReference>
<dbReference type="AlphaFoldDB" id="A0A497E1P5"/>
<feature type="short sequence motif" description="'KMSKS' region" evidence="10">
    <location>
        <begin position="225"/>
        <end position="229"/>
    </location>
</feature>
<dbReference type="GO" id="GO:0003723">
    <property type="term" value="F:RNA binding"/>
    <property type="evidence" value="ECO:0007669"/>
    <property type="project" value="UniProtKB-KW"/>
</dbReference>
<organism evidence="13 14">
    <name type="scientific">Aerophobetes bacterium</name>
    <dbReference type="NCBI Taxonomy" id="2030807"/>
    <lineage>
        <taxon>Bacteria</taxon>
        <taxon>Candidatus Aerophobota</taxon>
    </lineage>
</organism>
<evidence type="ECO:0000256" key="3">
    <source>
        <dbReference type="ARBA" id="ARBA00022598"/>
    </source>
</evidence>
<feature type="short sequence motif" description="'HIGH' region" evidence="10">
    <location>
        <begin position="41"/>
        <end position="50"/>
    </location>
</feature>
<dbReference type="SMART" id="SM00363">
    <property type="entry name" value="S4"/>
    <property type="match status" value="1"/>
</dbReference>
<comment type="subcellular location">
    <subcellularLocation>
        <location evidence="10">Cytoplasm</location>
    </subcellularLocation>
</comment>
<dbReference type="Pfam" id="PF00579">
    <property type="entry name" value="tRNA-synt_1b"/>
    <property type="match status" value="1"/>
</dbReference>
<dbReference type="GO" id="GO:0004831">
    <property type="term" value="F:tyrosine-tRNA ligase activity"/>
    <property type="evidence" value="ECO:0007669"/>
    <property type="project" value="UniProtKB-UniRule"/>
</dbReference>
<dbReference type="PANTHER" id="PTHR11766:SF1">
    <property type="entry name" value="TYROSINE--TRNA LIGASE"/>
    <property type="match status" value="1"/>
</dbReference>
<protein>
    <recommendedName>
        <fullName evidence="10">Tyrosine--tRNA ligase</fullName>
        <ecNumber evidence="10">6.1.1.1</ecNumber>
    </recommendedName>
    <alternativeName>
        <fullName evidence="10">Tyrosyl-tRNA synthetase</fullName>
        <shortName evidence="10">TyrRS</shortName>
    </alternativeName>
</protein>
<accession>A0A497E1P5</accession>
<dbReference type="FunFam" id="3.10.290.10:FF:000022">
    <property type="entry name" value="Tyrosine--tRNA ligase"/>
    <property type="match status" value="1"/>
</dbReference>
<dbReference type="HAMAP" id="MF_02007">
    <property type="entry name" value="Tyr_tRNA_synth_type2"/>
    <property type="match status" value="1"/>
</dbReference>
<dbReference type="PRINTS" id="PR01040">
    <property type="entry name" value="TRNASYNTHTYR"/>
</dbReference>
<comment type="function">
    <text evidence="10">Catalyzes the attachment of tyrosine to tRNA(Tyr) in a two-step reaction: tyrosine is first activated by ATP to form Tyr-AMP and then transferred to the acceptor end of tRNA(Tyr).</text>
</comment>
<evidence type="ECO:0000256" key="5">
    <source>
        <dbReference type="ARBA" id="ARBA00022840"/>
    </source>
</evidence>
<dbReference type="SUPFAM" id="SSF52374">
    <property type="entry name" value="Nucleotidylyl transferase"/>
    <property type="match status" value="1"/>
</dbReference>
<dbReference type="Gene3D" id="3.10.290.10">
    <property type="entry name" value="RNA-binding S4 domain"/>
    <property type="match status" value="1"/>
</dbReference>
<dbReference type="PANTHER" id="PTHR11766">
    <property type="entry name" value="TYROSYL-TRNA SYNTHETASE"/>
    <property type="match status" value="1"/>
</dbReference>
<reference evidence="13 14" key="1">
    <citation type="submission" date="2018-06" db="EMBL/GenBank/DDBJ databases">
        <title>Extensive metabolic versatility and redundancy in microbially diverse, dynamic hydrothermal sediments.</title>
        <authorList>
            <person name="Dombrowski N."/>
            <person name="Teske A."/>
            <person name="Baker B.J."/>
        </authorList>
    </citation>
    <scope>NUCLEOTIDE SEQUENCE [LARGE SCALE GENOMIC DNA]</scope>
    <source>
        <strain evidence="13">B47_G16</strain>
    </source>
</reference>
<keyword evidence="7 10" id="KW-0648">Protein biosynthesis</keyword>
<dbReference type="CDD" id="cd00165">
    <property type="entry name" value="S4"/>
    <property type="match status" value="1"/>
</dbReference>
<dbReference type="InterPro" id="IPR002307">
    <property type="entry name" value="Tyr-tRNA-ligase"/>
</dbReference>
<comment type="subunit">
    <text evidence="1 10">Homodimer.</text>
</comment>
<evidence type="ECO:0000256" key="9">
    <source>
        <dbReference type="ARBA" id="ARBA00048248"/>
    </source>
</evidence>
<evidence type="ECO:0000256" key="7">
    <source>
        <dbReference type="ARBA" id="ARBA00022917"/>
    </source>
</evidence>
<name>A0A497E1P5_UNCAE</name>
<comment type="caution">
    <text evidence="13">The sequence shown here is derived from an EMBL/GenBank/DDBJ whole genome shotgun (WGS) entry which is preliminary data.</text>
</comment>
<evidence type="ECO:0000256" key="8">
    <source>
        <dbReference type="ARBA" id="ARBA00023146"/>
    </source>
</evidence>
<dbReference type="InterPro" id="IPR001412">
    <property type="entry name" value="aa-tRNA-synth_I_CS"/>
</dbReference>
<evidence type="ECO:0000256" key="10">
    <source>
        <dbReference type="HAMAP-Rule" id="MF_02007"/>
    </source>
</evidence>
<keyword evidence="5 10" id="KW-0067">ATP-binding</keyword>
<dbReference type="SUPFAM" id="SSF55174">
    <property type="entry name" value="Alpha-L RNA-binding motif"/>
    <property type="match status" value="1"/>
</dbReference>
<keyword evidence="6 11" id="KW-0694">RNA-binding</keyword>
<evidence type="ECO:0000256" key="2">
    <source>
        <dbReference type="ARBA" id="ARBA00022490"/>
    </source>
</evidence>
<dbReference type="NCBIfam" id="TIGR00234">
    <property type="entry name" value="tyrS"/>
    <property type="match status" value="1"/>
</dbReference>
<dbReference type="InterPro" id="IPR014729">
    <property type="entry name" value="Rossmann-like_a/b/a_fold"/>
</dbReference>
<feature type="binding site" evidence="10">
    <location>
        <position position="228"/>
    </location>
    <ligand>
        <name>ATP</name>
        <dbReference type="ChEBI" id="CHEBI:30616"/>
    </ligand>
</feature>
<keyword evidence="2 10" id="KW-0963">Cytoplasm</keyword>
<dbReference type="EC" id="6.1.1.1" evidence="10"/>